<feature type="region of interest" description="Disordered" evidence="1">
    <location>
        <begin position="311"/>
        <end position="331"/>
    </location>
</feature>
<dbReference type="EMBL" id="JABSTV010001247">
    <property type="protein sequence ID" value="KAH7972492.1"/>
    <property type="molecule type" value="Genomic_DNA"/>
</dbReference>
<dbReference type="VEuPathDB" id="VectorBase:RSAN_057864"/>
<reference evidence="2" key="2">
    <citation type="submission" date="2021-09" db="EMBL/GenBank/DDBJ databases">
        <authorList>
            <person name="Jia N."/>
            <person name="Wang J."/>
            <person name="Shi W."/>
            <person name="Du L."/>
            <person name="Sun Y."/>
            <person name="Zhan W."/>
            <person name="Jiang J."/>
            <person name="Wang Q."/>
            <person name="Zhang B."/>
            <person name="Ji P."/>
            <person name="Sakyi L.B."/>
            <person name="Cui X."/>
            <person name="Yuan T."/>
            <person name="Jiang B."/>
            <person name="Yang W."/>
            <person name="Lam T.T.-Y."/>
            <person name="Chang Q."/>
            <person name="Ding S."/>
            <person name="Wang X."/>
            <person name="Zhu J."/>
            <person name="Ruan X."/>
            <person name="Zhao L."/>
            <person name="Wei J."/>
            <person name="Que T."/>
            <person name="Du C."/>
            <person name="Cheng J."/>
            <person name="Dai P."/>
            <person name="Han X."/>
            <person name="Huang E."/>
            <person name="Gao Y."/>
            <person name="Liu J."/>
            <person name="Shao H."/>
            <person name="Ye R."/>
            <person name="Li L."/>
            <person name="Wei W."/>
            <person name="Wang X."/>
            <person name="Wang C."/>
            <person name="Huo Q."/>
            <person name="Li W."/>
            <person name="Guo W."/>
            <person name="Chen H."/>
            <person name="Chen S."/>
            <person name="Zhou L."/>
            <person name="Zhou L."/>
            <person name="Ni X."/>
            <person name="Tian J."/>
            <person name="Zhou Y."/>
            <person name="Sheng Y."/>
            <person name="Liu T."/>
            <person name="Pan Y."/>
            <person name="Xia L."/>
            <person name="Li J."/>
            <person name="Zhao F."/>
            <person name="Cao W."/>
        </authorList>
    </citation>
    <scope>NUCLEOTIDE SEQUENCE</scope>
    <source>
        <strain evidence="2">Rsan-2018</strain>
        <tissue evidence="2">Larvae</tissue>
    </source>
</reference>
<dbReference type="PANTHER" id="PTHR31751:SF42">
    <property type="entry name" value="PROTEIN CBG10204"/>
    <property type="match status" value="1"/>
</dbReference>
<protein>
    <submittedName>
        <fullName evidence="2">Uncharacterized protein</fullName>
    </submittedName>
</protein>
<feature type="compositionally biased region" description="Basic and acidic residues" evidence="1">
    <location>
        <begin position="15"/>
        <end position="28"/>
    </location>
</feature>
<keyword evidence="3" id="KW-1185">Reference proteome</keyword>
<dbReference type="PANTHER" id="PTHR31751">
    <property type="entry name" value="SI:CH211-108C17.2-RELATED-RELATED"/>
    <property type="match status" value="1"/>
</dbReference>
<evidence type="ECO:0000313" key="3">
    <source>
        <dbReference type="Proteomes" id="UP000821837"/>
    </source>
</evidence>
<dbReference type="AlphaFoldDB" id="A0A9D4QAY1"/>
<reference evidence="2" key="1">
    <citation type="journal article" date="2020" name="Cell">
        <title>Large-Scale Comparative Analyses of Tick Genomes Elucidate Their Genetic Diversity and Vector Capacities.</title>
        <authorList>
            <consortium name="Tick Genome and Microbiome Consortium (TIGMIC)"/>
            <person name="Jia N."/>
            <person name="Wang J."/>
            <person name="Shi W."/>
            <person name="Du L."/>
            <person name="Sun Y."/>
            <person name="Zhan W."/>
            <person name="Jiang J.F."/>
            <person name="Wang Q."/>
            <person name="Zhang B."/>
            <person name="Ji P."/>
            <person name="Bell-Sakyi L."/>
            <person name="Cui X.M."/>
            <person name="Yuan T.T."/>
            <person name="Jiang B.G."/>
            <person name="Yang W.F."/>
            <person name="Lam T.T."/>
            <person name="Chang Q.C."/>
            <person name="Ding S.J."/>
            <person name="Wang X.J."/>
            <person name="Zhu J.G."/>
            <person name="Ruan X.D."/>
            <person name="Zhao L."/>
            <person name="Wei J.T."/>
            <person name="Ye R.Z."/>
            <person name="Que T.C."/>
            <person name="Du C.H."/>
            <person name="Zhou Y.H."/>
            <person name="Cheng J.X."/>
            <person name="Dai P.F."/>
            <person name="Guo W.B."/>
            <person name="Han X.H."/>
            <person name="Huang E.J."/>
            <person name="Li L.F."/>
            <person name="Wei W."/>
            <person name="Gao Y.C."/>
            <person name="Liu J.Z."/>
            <person name="Shao H.Z."/>
            <person name="Wang X."/>
            <person name="Wang C.C."/>
            <person name="Yang T.C."/>
            <person name="Huo Q.B."/>
            <person name="Li W."/>
            <person name="Chen H.Y."/>
            <person name="Chen S.E."/>
            <person name="Zhou L.G."/>
            <person name="Ni X.B."/>
            <person name="Tian J.H."/>
            <person name="Sheng Y."/>
            <person name="Liu T."/>
            <person name="Pan Y.S."/>
            <person name="Xia L.Y."/>
            <person name="Li J."/>
            <person name="Zhao F."/>
            <person name="Cao W.C."/>
        </authorList>
    </citation>
    <scope>NUCLEOTIDE SEQUENCE</scope>
    <source>
        <strain evidence="2">Rsan-2018</strain>
    </source>
</reference>
<feature type="compositionally biased region" description="Polar residues" evidence="1">
    <location>
        <begin position="1"/>
        <end position="14"/>
    </location>
</feature>
<evidence type="ECO:0000313" key="2">
    <source>
        <dbReference type="EMBL" id="KAH7972492.1"/>
    </source>
</evidence>
<proteinExistence type="predicted"/>
<dbReference type="VEuPathDB" id="VectorBase:RSAN_029339"/>
<feature type="region of interest" description="Disordered" evidence="1">
    <location>
        <begin position="1"/>
        <end position="28"/>
    </location>
</feature>
<evidence type="ECO:0000256" key="1">
    <source>
        <dbReference type="SAM" id="MobiDB-lite"/>
    </source>
</evidence>
<feature type="region of interest" description="Disordered" evidence="1">
    <location>
        <begin position="398"/>
        <end position="419"/>
    </location>
</feature>
<dbReference type="Proteomes" id="UP000821837">
    <property type="component" value="Chromosome 11"/>
</dbReference>
<gene>
    <name evidence="2" type="ORF">HPB52_012661</name>
</gene>
<comment type="caution">
    <text evidence="2">The sequence shown here is derived from an EMBL/GenBank/DDBJ whole genome shotgun (WGS) entry which is preliminary data.</text>
</comment>
<name>A0A9D4QAY1_RHISA</name>
<accession>A0A9D4QAY1</accession>
<organism evidence="2 3">
    <name type="scientific">Rhipicephalus sanguineus</name>
    <name type="common">Brown dog tick</name>
    <name type="synonym">Ixodes sanguineus</name>
    <dbReference type="NCBI Taxonomy" id="34632"/>
    <lineage>
        <taxon>Eukaryota</taxon>
        <taxon>Metazoa</taxon>
        <taxon>Ecdysozoa</taxon>
        <taxon>Arthropoda</taxon>
        <taxon>Chelicerata</taxon>
        <taxon>Arachnida</taxon>
        <taxon>Acari</taxon>
        <taxon>Parasitiformes</taxon>
        <taxon>Ixodida</taxon>
        <taxon>Ixodoidea</taxon>
        <taxon>Ixodidae</taxon>
        <taxon>Rhipicephalinae</taxon>
        <taxon>Rhipicephalus</taxon>
        <taxon>Rhipicephalus</taxon>
    </lineage>
</organism>
<sequence>MRSFGKTWSHQSPANDRRPSRHDINHYTDRHGLSESAGVHTHFTPDSYNDDLRLLSEFGIPVKKPRLRPDAVPTVFSHRPILQAKRRGAFEKRQRKEVWKEEQEGLLSAAVGRDMVIAGDGRSDSPGFSAKFGTYSMLDVTANKIIHLELVQVTGSFFMCTHRQPHLSSYSVFNDFQSNEVGGSCHMELEGLKRGLNYLQGRRVKVSTLITDRHAQIRKYLANNHSDTDHRYDVWHVGKVSPTLQLKNLHDTATEEPDLPPSATSSSADVTDDLRGWGVLIPVTVTFEDFANVNSAVSSCADLNDDDMIEQVLQPPDSGSNSDDDDAPCAPEPSHADLWTLFFHCINIAVVNSFILFEADREDQRDIEELSGKTGFDQLAFRIELVNQMLGMEVRTQAPGPRKALEGTASADAGTACEPDEREAAVIPAGLRDALEDVSFNDYIDADRCAAVCGTITDDDIIAQITGREAPVVDVGAVDEEDEAPTRPSASELMEAMHVARLFFSFEEGEEDAFRHVHAFKNKAMAIAFKEEKQTVITDYFRK</sequence>